<dbReference type="PROSITE" id="PS50106">
    <property type="entry name" value="PDZ"/>
    <property type="match status" value="1"/>
</dbReference>
<dbReference type="SUPFAM" id="SSF50156">
    <property type="entry name" value="PDZ domain-like"/>
    <property type="match status" value="1"/>
</dbReference>
<keyword evidence="1" id="KW-0812">Transmembrane</keyword>
<keyword evidence="1" id="KW-0472">Membrane</keyword>
<dbReference type="EMBL" id="CP002349">
    <property type="protein sequence ID" value="ADR22448.1"/>
    <property type="molecule type" value="Genomic_DNA"/>
</dbReference>
<dbReference type="Pfam" id="PF13180">
    <property type="entry name" value="PDZ_2"/>
    <property type="match status" value="1"/>
</dbReference>
<dbReference type="SMART" id="SM00228">
    <property type="entry name" value="PDZ"/>
    <property type="match status" value="1"/>
</dbReference>
<dbReference type="GO" id="GO:0004190">
    <property type="term" value="F:aspartic-type endopeptidase activity"/>
    <property type="evidence" value="ECO:0007669"/>
    <property type="project" value="InterPro"/>
</dbReference>
<keyword evidence="4" id="KW-1185">Reference proteome</keyword>
<dbReference type="Gene3D" id="2.30.42.10">
    <property type="match status" value="1"/>
</dbReference>
<dbReference type="GO" id="GO:0006508">
    <property type="term" value="P:proteolysis"/>
    <property type="evidence" value="ECO:0007669"/>
    <property type="project" value="InterPro"/>
</dbReference>
<dbReference type="AlphaFoldDB" id="E4TN34"/>
<accession>E4TN34</accession>
<protein>
    <submittedName>
        <fullName evidence="3">PDZ/DHR/GLGF domain protein</fullName>
    </submittedName>
</protein>
<keyword evidence="1" id="KW-1133">Transmembrane helix</keyword>
<dbReference type="InterPro" id="IPR001969">
    <property type="entry name" value="Aspartic_peptidase_AS"/>
</dbReference>
<evidence type="ECO:0000259" key="2">
    <source>
        <dbReference type="PROSITE" id="PS50106"/>
    </source>
</evidence>
<dbReference type="KEGG" id="mtt:Ftrac_2470"/>
<evidence type="ECO:0000313" key="3">
    <source>
        <dbReference type="EMBL" id="ADR22448.1"/>
    </source>
</evidence>
<evidence type="ECO:0000256" key="1">
    <source>
        <dbReference type="SAM" id="Phobius"/>
    </source>
</evidence>
<dbReference type="InterPro" id="IPR021109">
    <property type="entry name" value="Peptidase_aspartic_dom_sf"/>
</dbReference>
<dbReference type="RefSeq" id="WP_013454591.1">
    <property type="nucleotide sequence ID" value="NC_014759.1"/>
</dbReference>
<dbReference type="Gene3D" id="2.40.70.10">
    <property type="entry name" value="Acid Proteases"/>
    <property type="match status" value="1"/>
</dbReference>
<feature type="transmembrane region" description="Helical" evidence="1">
    <location>
        <begin position="7"/>
        <end position="28"/>
    </location>
</feature>
<dbReference type="STRING" id="643867.Ftrac_2470"/>
<feature type="domain" description="PDZ" evidence="2">
    <location>
        <begin position="307"/>
        <end position="392"/>
    </location>
</feature>
<sequence length="407" mass="45669">MIKKGLKIFAISFAVLLLLFISFIYLMYSNFEKLGHAEIVNENHNDTIPFYYSNSGHILIDVSLEDDTTTYPFILDSGASNIIFNKEDSDIELENDGFSFGIGASRNFFWSRIKKLDKIQLGSLTFENIHLKSVDYNAECFEAYGLIGTGIMRHLDWQIDFEKSVIIVSDEINKDSISPNALKFKLSENSFGHQLRIPIKLSESGQIISPLVDLGSNSNLSIDENYIIEDSLSFDSKRFYGSGASGLGDAVDEKFEGRIYLIDTLSFVGSGHSINNFPISAESNSLNLLGLGFFKKYKTTISWKDDLLFLEPNDSVQNFLGKTAGMGTRFVKKHKKIMISSLTEDSPATKSNLSIGDEILSVNGLSMFNEQEYCDMRNSISGQDTLTIEVKHQDTVRNVQIIKRAIF</sequence>
<dbReference type="HOGENOM" id="CLU_668940_0_0_10"/>
<dbReference type="InterPro" id="IPR036034">
    <property type="entry name" value="PDZ_sf"/>
</dbReference>
<dbReference type="PROSITE" id="PS00141">
    <property type="entry name" value="ASP_PROTEASE"/>
    <property type="match status" value="1"/>
</dbReference>
<organism evidence="3 4">
    <name type="scientific">Marivirga tractuosa (strain ATCC 23168 / DSM 4126 / NBRC 15989 / NCIMB 1408 / VKM B-1430 / H-43)</name>
    <name type="common">Microscilla tractuosa</name>
    <name type="synonym">Flexibacter tractuosus</name>
    <dbReference type="NCBI Taxonomy" id="643867"/>
    <lineage>
        <taxon>Bacteria</taxon>
        <taxon>Pseudomonadati</taxon>
        <taxon>Bacteroidota</taxon>
        <taxon>Cytophagia</taxon>
        <taxon>Cytophagales</taxon>
        <taxon>Marivirgaceae</taxon>
        <taxon>Marivirga</taxon>
    </lineage>
</organism>
<gene>
    <name evidence="3" type="ordered locus">Ftrac_2470</name>
</gene>
<dbReference type="eggNOG" id="COG3975">
    <property type="taxonomic scope" value="Bacteria"/>
</dbReference>
<name>E4TN34_MARTH</name>
<reference evidence="3 4" key="1">
    <citation type="journal article" date="2011" name="Stand. Genomic Sci.">
        <title>Complete genome sequence of Marivirga tractuosa type strain (H-43).</title>
        <authorList>
            <person name="Pagani I."/>
            <person name="Chertkov O."/>
            <person name="Lapidus A."/>
            <person name="Lucas S."/>
            <person name="Del Rio T.G."/>
            <person name="Tice H."/>
            <person name="Copeland A."/>
            <person name="Cheng J.F."/>
            <person name="Nolan M."/>
            <person name="Saunders E."/>
            <person name="Pitluck S."/>
            <person name="Held B."/>
            <person name="Goodwin L."/>
            <person name="Liolios K."/>
            <person name="Ovchinikova G."/>
            <person name="Ivanova N."/>
            <person name="Mavromatis K."/>
            <person name="Pati A."/>
            <person name="Chen A."/>
            <person name="Palaniappan K."/>
            <person name="Land M."/>
            <person name="Hauser L."/>
            <person name="Jeffries C.D."/>
            <person name="Detter J.C."/>
            <person name="Han C."/>
            <person name="Tapia R."/>
            <person name="Ngatchou-Djao O.D."/>
            <person name="Rohde M."/>
            <person name="Goker M."/>
            <person name="Spring S."/>
            <person name="Sikorski J."/>
            <person name="Woyke T."/>
            <person name="Bristow J."/>
            <person name="Eisen J.A."/>
            <person name="Markowitz V."/>
            <person name="Hugenholtz P."/>
            <person name="Klenk H.P."/>
            <person name="Kyrpides N.C."/>
        </authorList>
    </citation>
    <scope>NUCLEOTIDE SEQUENCE [LARGE SCALE GENOMIC DNA]</scope>
    <source>
        <strain evidence="4">ATCC 23168 / DSM 4126 / NBRC 15989 / NCIMB 1408 / VKM B-1430 / H-43</strain>
    </source>
</reference>
<evidence type="ECO:0000313" key="4">
    <source>
        <dbReference type="Proteomes" id="UP000008720"/>
    </source>
</evidence>
<dbReference type="OrthoDB" id="5580718at2"/>
<dbReference type="Proteomes" id="UP000008720">
    <property type="component" value="Chromosome"/>
</dbReference>
<dbReference type="InterPro" id="IPR001478">
    <property type="entry name" value="PDZ"/>
</dbReference>
<proteinExistence type="predicted"/>